<accession>A0A1Y2HFI1</accession>
<feature type="chain" id="PRO_5013208949" description="Membrane anchor Opy2 N-terminal domain-containing protein" evidence="1">
    <location>
        <begin position="26"/>
        <end position="144"/>
    </location>
</feature>
<dbReference type="EMBL" id="MCFL01000044">
    <property type="protein sequence ID" value="ORZ32641.1"/>
    <property type="molecule type" value="Genomic_DNA"/>
</dbReference>
<keyword evidence="3" id="KW-1185">Reference proteome</keyword>
<dbReference type="Proteomes" id="UP000193411">
    <property type="component" value="Unassembled WGS sequence"/>
</dbReference>
<evidence type="ECO:0008006" key="4">
    <source>
        <dbReference type="Google" id="ProtNLM"/>
    </source>
</evidence>
<evidence type="ECO:0000256" key="1">
    <source>
        <dbReference type="SAM" id="SignalP"/>
    </source>
</evidence>
<gene>
    <name evidence="2" type="ORF">BCR44DRAFT_42331</name>
</gene>
<name>A0A1Y2HFI1_9FUNG</name>
<evidence type="ECO:0000313" key="3">
    <source>
        <dbReference type="Proteomes" id="UP000193411"/>
    </source>
</evidence>
<feature type="non-terminal residue" evidence="2">
    <location>
        <position position="144"/>
    </location>
</feature>
<feature type="signal peptide" evidence="1">
    <location>
        <begin position="1"/>
        <end position="25"/>
    </location>
</feature>
<reference evidence="2 3" key="1">
    <citation type="submission" date="2016-07" db="EMBL/GenBank/DDBJ databases">
        <title>Pervasive Adenine N6-methylation of Active Genes in Fungi.</title>
        <authorList>
            <consortium name="DOE Joint Genome Institute"/>
            <person name="Mondo S.J."/>
            <person name="Dannebaum R.O."/>
            <person name="Kuo R.C."/>
            <person name="Labutti K."/>
            <person name="Haridas S."/>
            <person name="Kuo A."/>
            <person name="Salamov A."/>
            <person name="Ahrendt S.R."/>
            <person name="Lipzen A."/>
            <person name="Sullivan W."/>
            <person name="Andreopoulos W.B."/>
            <person name="Clum A."/>
            <person name="Lindquist E."/>
            <person name="Daum C."/>
            <person name="Ramamoorthy G.K."/>
            <person name="Gryganskyi A."/>
            <person name="Culley D."/>
            <person name="Magnuson J.K."/>
            <person name="James T.Y."/>
            <person name="O'Malley M.A."/>
            <person name="Stajich J.E."/>
            <person name="Spatafora J.W."/>
            <person name="Visel A."/>
            <person name="Grigoriev I.V."/>
        </authorList>
    </citation>
    <scope>NUCLEOTIDE SEQUENCE [LARGE SCALE GENOMIC DNA]</scope>
    <source>
        <strain evidence="2 3">PL171</strain>
    </source>
</reference>
<keyword evidence="1" id="KW-0732">Signal</keyword>
<sequence length="144" mass="14088">MLLTSVHIATSVAALLLASTPSTLAQSPSVPSSNTWGGCAICPAQPPVCEPGCPKCVVTLGSCSECATATCAPAGQADDGGLGPLGEDPINAKLPVNVNVGTEGGQALPGVVEASEKKSSAEGFKVTKVTAMGALVVAGALWPC</sequence>
<comment type="caution">
    <text evidence="2">The sequence shown here is derived from an EMBL/GenBank/DDBJ whole genome shotgun (WGS) entry which is preliminary data.</text>
</comment>
<proteinExistence type="predicted"/>
<dbReference type="AlphaFoldDB" id="A0A1Y2HFI1"/>
<protein>
    <recommendedName>
        <fullName evidence="4">Membrane anchor Opy2 N-terminal domain-containing protein</fullName>
    </recommendedName>
</protein>
<organism evidence="2 3">
    <name type="scientific">Catenaria anguillulae PL171</name>
    <dbReference type="NCBI Taxonomy" id="765915"/>
    <lineage>
        <taxon>Eukaryota</taxon>
        <taxon>Fungi</taxon>
        <taxon>Fungi incertae sedis</taxon>
        <taxon>Blastocladiomycota</taxon>
        <taxon>Blastocladiomycetes</taxon>
        <taxon>Blastocladiales</taxon>
        <taxon>Catenariaceae</taxon>
        <taxon>Catenaria</taxon>
    </lineage>
</organism>
<evidence type="ECO:0000313" key="2">
    <source>
        <dbReference type="EMBL" id="ORZ32641.1"/>
    </source>
</evidence>